<keyword evidence="2" id="KW-1185">Reference proteome</keyword>
<evidence type="ECO:0000313" key="2">
    <source>
        <dbReference type="Proteomes" id="UP000320390"/>
    </source>
</evidence>
<dbReference type="RefSeq" id="WP_419190977.1">
    <property type="nucleotide sequence ID" value="NZ_CP036434.1"/>
</dbReference>
<evidence type="ECO:0000313" key="1">
    <source>
        <dbReference type="EMBL" id="QDV05533.1"/>
    </source>
</evidence>
<dbReference type="EMBL" id="CP036434">
    <property type="protein sequence ID" value="QDV05533.1"/>
    <property type="molecule type" value="Genomic_DNA"/>
</dbReference>
<accession>A0A518EN70</accession>
<organism evidence="1 2">
    <name type="scientific">Saltatorellus ferox</name>
    <dbReference type="NCBI Taxonomy" id="2528018"/>
    <lineage>
        <taxon>Bacteria</taxon>
        <taxon>Pseudomonadati</taxon>
        <taxon>Planctomycetota</taxon>
        <taxon>Planctomycetia</taxon>
        <taxon>Planctomycetia incertae sedis</taxon>
        <taxon>Saltatorellus</taxon>
    </lineage>
</organism>
<gene>
    <name evidence="1" type="ORF">Poly30_10310</name>
</gene>
<reference evidence="1 2" key="1">
    <citation type="submission" date="2019-02" db="EMBL/GenBank/DDBJ databases">
        <title>Deep-cultivation of Planctomycetes and their phenomic and genomic characterization uncovers novel biology.</title>
        <authorList>
            <person name="Wiegand S."/>
            <person name="Jogler M."/>
            <person name="Boedeker C."/>
            <person name="Pinto D."/>
            <person name="Vollmers J."/>
            <person name="Rivas-Marin E."/>
            <person name="Kohn T."/>
            <person name="Peeters S.H."/>
            <person name="Heuer A."/>
            <person name="Rast P."/>
            <person name="Oberbeckmann S."/>
            <person name="Bunk B."/>
            <person name="Jeske O."/>
            <person name="Meyerdierks A."/>
            <person name="Storesund J.E."/>
            <person name="Kallscheuer N."/>
            <person name="Luecker S."/>
            <person name="Lage O.M."/>
            <person name="Pohl T."/>
            <person name="Merkel B.J."/>
            <person name="Hornburger P."/>
            <person name="Mueller R.-W."/>
            <person name="Bruemmer F."/>
            <person name="Labrenz M."/>
            <person name="Spormann A.M."/>
            <person name="Op den Camp H."/>
            <person name="Overmann J."/>
            <person name="Amann R."/>
            <person name="Jetten M.S.M."/>
            <person name="Mascher T."/>
            <person name="Medema M.H."/>
            <person name="Devos D.P."/>
            <person name="Kaster A.-K."/>
            <person name="Ovreas L."/>
            <person name="Rohde M."/>
            <person name="Galperin M.Y."/>
            <person name="Jogler C."/>
        </authorList>
    </citation>
    <scope>NUCLEOTIDE SEQUENCE [LARGE SCALE GENOMIC DNA]</scope>
    <source>
        <strain evidence="1 2">Poly30</strain>
    </source>
</reference>
<sequence length="117" mass="13294">MMLAEPWKGGSPFASYELTNLGSNIRRVKARIHELSVTAEVEPPEPVEGDGYRLEHDQPTNRVRFFFDEKPSDAVRQTLRANGFRWAPSVKAWQRQASASGQAAAERVRQQLEQLRS</sequence>
<name>A0A518EN70_9BACT</name>
<protein>
    <submittedName>
        <fullName evidence="1">Uncharacterized protein</fullName>
    </submittedName>
</protein>
<dbReference type="AlphaFoldDB" id="A0A518EN70"/>
<proteinExistence type="predicted"/>
<dbReference type="Proteomes" id="UP000320390">
    <property type="component" value="Chromosome"/>
</dbReference>